<comment type="similarity">
    <text evidence="1">Belongs to the FAD-binding monooxygenase family.</text>
</comment>
<dbReference type="PANTHER" id="PTHR42877:SF4">
    <property type="entry name" value="FAD_NAD(P)-BINDING DOMAIN-CONTAINING PROTEIN-RELATED"/>
    <property type="match status" value="1"/>
</dbReference>
<reference evidence="7" key="1">
    <citation type="submission" date="2021-02" db="EMBL/GenBank/DDBJ databases">
        <authorList>
            <person name="Nowell W R."/>
        </authorList>
    </citation>
    <scope>NUCLEOTIDE SEQUENCE</scope>
</reference>
<dbReference type="GO" id="GO:0004499">
    <property type="term" value="F:N,N-dimethylaniline monooxygenase activity"/>
    <property type="evidence" value="ECO:0007669"/>
    <property type="project" value="InterPro"/>
</dbReference>
<dbReference type="AlphaFoldDB" id="A0A815HXA4"/>
<proteinExistence type="inferred from homology"/>
<evidence type="ECO:0000256" key="3">
    <source>
        <dbReference type="ARBA" id="ARBA00022827"/>
    </source>
</evidence>
<accession>A0A815HXA4</accession>
<dbReference type="EMBL" id="CAJNON010000698">
    <property type="protein sequence ID" value="CAF1357527.1"/>
    <property type="molecule type" value="Genomic_DNA"/>
</dbReference>
<feature type="transmembrane region" description="Helical" evidence="6">
    <location>
        <begin position="12"/>
        <end position="36"/>
    </location>
</feature>
<protein>
    <recommendedName>
        <fullName evidence="5">Flavin-containing monooxygenase</fullName>
        <ecNumber evidence="5">1.-.-.-</ecNumber>
    </recommendedName>
</protein>
<dbReference type="InterPro" id="IPR020946">
    <property type="entry name" value="Flavin_mOase-like"/>
</dbReference>
<dbReference type="PANTHER" id="PTHR42877">
    <property type="entry name" value="L-ORNITHINE N(5)-MONOOXYGENASE-RELATED"/>
    <property type="match status" value="1"/>
</dbReference>
<dbReference type="Gene3D" id="3.50.50.60">
    <property type="entry name" value="FAD/NAD(P)-binding domain"/>
    <property type="match status" value="2"/>
</dbReference>
<sequence length="530" mass="62132">MSMSKWKLQVLVVLSYLTWTISIIIGLIGYILHWFIFDLFSRKKPKCKWTISDSEDEYYAIIIGARFSGLGMGIKLKEMNMNKFLILERHSHVGVDIPSNLYSYSFEINPQWSHQYSRQNELAEYLEACTDKYHIRSHIQFNTTVIQCNWIDERQLWQVTTNDKKLYYGRYLIGAYGLLSNASYPKDIEGLESFQGEMCHTAEWNDKINFQGKRIAVIGTGSSAIQCIPELHKNYNISHLYVFQRTPPWVTYSKNRTLTQLEKKLFTFIPCIQKFLRACTYWRLESTVLSFVYRLPIRFIAQKLVRYLFFYQVKDPMLREKLMPKSDFGCKRILLSNDWYSTIQQSNVNLITNRIKQIKSNSIVTYDGNEYEIDIIIWATGYNVHSVHIPMFGIQSQSLEKQWSQTVQAYRGITVPNFPNMFLLLGPNTGLGHNSVVVMIEAQLKYIMEALIYMQENGIRAMTVKENIANKFNKEIQLKLKKSVCQVGGCHSWYQDSKGNNTTIWPGFTWTYDLLLRNFDYQNYDMISTI</sequence>
<keyword evidence="6" id="KW-0472">Membrane</keyword>
<dbReference type="EMBL" id="CAJOAY010001934">
    <property type="protein sequence ID" value="CAF3903784.1"/>
    <property type="molecule type" value="Genomic_DNA"/>
</dbReference>
<evidence type="ECO:0000313" key="8">
    <source>
        <dbReference type="EMBL" id="CAF3903784.1"/>
    </source>
</evidence>
<name>A0A815HXA4_9BILA</name>
<keyword evidence="2 5" id="KW-0285">Flavoprotein</keyword>
<gene>
    <name evidence="8" type="ORF">OKA104_LOCUS24332</name>
    <name evidence="7" type="ORF">VCS650_LOCUS34122</name>
</gene>
<comment type="cofactor">
    <cofactor evidence="5">
        <name>FAD</name>
        <dbReference type="ChEBI" id="CHEBI:57692"/>
    </cofactor>
</comment>
<comment type="caution">
    <text evidence="7">The sequence shown here is derived from an EMBL/GenBank/DDBJ whole genome shotgun (WGS) entry which is preliminary data.</text>
</comment>
<dbReference type="SUPFAM" id="SSF51905">
    <property type="entry name" value="FAD/NAD(P)-binding domain"/>
    <property type="match status" value="1"/>
</dbReference>
<evidence type="ECO:0000256" key="4">
    <source>
        <dbReference type="ARBA" id="ARBA00023002"/>
    </source>
</evidence>
<keyword evidence="6" id="KW-0812">Transmembrane</keyword>
<keyword evidence="4 5" id="KW-0560">Oxidoreductase</keyword>
<dbReference type="EC" id="1.-.-.-" evidence="5"/>
<evidence type="ECO:0000313" key="7">
    <source>
        <dbReference type="EMBL" id="CAF1357527.1"/>
    </source>
</evidence>
<dbReference type="Pfam" id="PF00743">
    <property type="entry name" value="FMO-like"/>
    <property type="match status" value="1"/>
</dbReference>
<evidence type="ECO:0000256" key="1">
    <source>
        <dbReference type="ARBA" id="ARBA00010139"/>
    </source>
</evidence>
<keyword evidence="6" id="KW-1133">Transmembrane helix</keyword>
<keyword evidence="5" id="KW-0503">Monooxygenase</keyword>
<evidence type="ECO:0000313" key="9">
    <source>
        <dbReference type="Proteomes" id="UP000663891"/>
    </source>
</evidence>
<evidence type="ECO:0000256" key="2">
    <source>
        <dbReference type="ARBA" id="ARBA00022630"/>
    </source>
</evidence>
<dbReference type="GO" id="GO:0050660">
    <property type="term" value="F:flavin adenine dinucleotide binding"/>
    <property type="evidence" value="ECO:0007669"/>
    <property type="project" value="InterPro"/>
</dbReference>
<comment type="similarity">
    <text evidence="5">Belongs to the FMO family.</text>
</comment>
<organism evidence="7 9">
    <name type="scientific">Adineta steineri</name>
    <dbReference type="NCBI Taxonomy" id="433720"/>
    <lineage>
        <taxon>Eukaryota</taxon>
        <taxon>Metazoa</taxon>
        <taxon>Spiralia</taxon>
        <taxon>Gnathifera</taxon>
        <taxon>Rotifera</taxon>
        <taxon>Eurotatoria</taxon>
        <taxon>Bdelloidea</taxon>
        <taxon>Adinetida</taxon>
        <taxon>Adinetidae</taxon>
        <taxon>Adineta</taxon>
    </lineage>
</organism>
<keyword evidence="3 5" id="KW-0274">FAD</keyword>
<dbReference type="Proteomes" id="UP000663891">
    <property type="component" value="Unassembled WGS sequence"/>
</dbReference>
<evidence type="ECO:0000256" key="6">
    <source>
        <dbReference type="SAM" id="Phobius"/>
    </source>
</evidence>
<dbReference type="OrthoDB" id="66881at2759"/>
<dbReference type="InterPro" id="IPR051209">
    <property type="entry name" value="FAD-bind_Monooxygenase_sf"/>
</dbReference>
<dbReference type="InterPro" id="IPR036188">
    <property type="entry name" value="FAD/NAD-bd_sf"/>
</dbReference>
<evidence type="ECO:0000256" key="5">
    <source>
        <dbReference type="RuleBase" id="RU361177"/>
    </source>
</evidence>
<dbReference type="GO" id="GO:0050661">
    <property type="term" value="F:NADP binding"/>
    <property type="evidence" value="ECO:0007669"/>
    <property type="project" value="InterPro"/>
</dbReference>
<dbReference type="Proteomes" id="UP000663881">
    <property type="component" value="Unassembled WGS sequence"/>
</dbReference>